<evidence type="ECO:0000313" key="2">
    <source>
        <dbReference type="Proteomes" id="UP000183918"/>
    </source>
</evidence>
<organism evidence="1 2">
    <name type="scientific">Lachnobacterium bovis DSM 14045</name>
    <dbReference type="NCBI Taxonomy" id="1122142"/>
    <lineage>
        <taxon>Bacteria</taxon>
        <taxon>Bacillati</taxon>
        <taxon>Bacillota</taxon>
        <taxon>Clostridia</taxon>
        <taxon>Lachnospirales</taxon>
        <taxon>Lachnospiraceae</taxon>
        <taxon>Lachnobacterium</taxon>
    </lineage>
</organism>
<evidence type="ECO:0000313" key="1">
    <source>
        <dbReference type="EMBL" id="SDY33910.1"/>
    </source>
</evidence>
<keyword evidence="2" id="KW-1185">Reference proteome</keyword>
<proteinExistence type="predicted"/>
<accession>A0A1H3J1M8</accession>
<name>A0A1H3J1M8_9FIRM</name>
<reference evidence="1 2" key="1">
    <citation type="submission" date="2016-10" db="EMBL/GenBank/DDBJ databases">
        <authorList>
            <person name="de Groot N.N."/>
        </authorList>
    </citation>
    <scope>NUCLEOTIDE SEQUENCE [LARGE SCALE GENOMIC DNA]</scope>
    <source>
        <strain evidence="1 2">DSM 14045</strain>
    </source>
</reference>
<dbReference type="AlphaFoldDB" id="A0A1H3J1M8"/>
<dbReference type="Proteomes" id="UP000183918">
    <property type="component" value="Unassembled WGS sequence"/>
</dbReference>
<dbReference type="RefSeq" id="WP_074717276.1">
    <property type="nucleotide sequence ID" value="NZ_FNPG01000014.1"/>
</dbReference>
<dbReference type="EMBL" id="FNPG01000014">
    <property type="protein sequence ID" value="SDY33910.1"/>
    <property type="molecule type" value="Genomic_DNA"/>
</dbReference>
<dbReference type="STRING" id="1122142.SAMN02910414_01316"/>
<sequence length="137" mass="15128">MAVVSELIRKEENGALSFGDYTLRTKAKLDNFDCQGDLYKVKTFNEITKLEKNGMFAYESVPGTTVTNFVKTNESASFNVEGAEDAQITLGLDEDKTYNVKIDNKDVGNIKTGLGGKLSISVELENQDSVKVEIFEV</sequence>
<evidence type="ECO:0008006" key="3">
    <source>
        <dbReference type="Google" id="ProtNLM"/>
    </source>
</evidence>
<dbReference type="OrthoDB" id="1923633at2"/>
<gene>
    <name evidence="1" type="ORF">SAMN02910414_01316</name>
</gene>
<protein>
    <recommendedName>
        <fullName evidence="3">Endosialidase</fullName>
    </recommendedName>
</protein>